<dbReference type="InParanoid" id="M4BVV4"/>
<evidence type="ECO:0000256" key="1">
    <source>
        <dbReference type="SAM" id="SignalP"/>
    </source>
</evidence>
<proteinExistence type="predicted"/>
<reference evidence="2" key="2">
    <citation type="submission" date="2015-06" db="UniProtKB">
        <authorList>
            <consortium name="EnsemblProtists"/>
        </authorList>
    </citation>
    <scope>IDENTIFICATION</scope>
    <source>
        <strain evidence="2">Emoy2</strain>
    </source>
</reference>
<dbReference type="HOGENOM" id="CLU_1047492_0_0_1"/>
<feature type="chain" id="PRO_5004049428" description="RxLR effector candidate protein" evidence="1">
    <location>
        <begin position="20"/>
        <end position="266"/>
    </location>
</feature>
<accession>M4BVV4</accession>
<protein>
    <recommendedName>
        <fullName evidence="4">RxLR effector candidate protein</fullName>
    </recommendedName>
</protein>
<name>M4BVV4_HYAAE</name>
<sequence>MRVHIRLALLAALYTTHSAAVSLGQDKPTEHRYLRTEAPDAADANNDENQEGVASGMVEERGPEWLQKLTAGLEYALGKMLGNKSLINKAAAKRLTIVQRQADTEANKEIQALYAAYKIQMDPVNKGEFPEFLSAVEEMYMTNVINVMRRRIMKTKGLVAFNPDERINGMTAKFVRESARNSRLDLNRLLEADVSVGSLGNALEIDLSALMKETLYRKKNTVKDDRMDPLTRTFLEYEWMKAEKDLIDAKMKKALVPTTKVHPLST</sequence>
<keyword evidence="3" id="KW-1185">Reference proteome</keyword>
<feature type="signal peptide" evidence="1">
    <location>
        <begin position="1"/>
        <end position="19"/>
    </location>
</feature>
<reference evidence="3" key="1">
    <citation type="journal article" date="2010" name="Science">
        <title>Signatures of adaptation to obligate biotrophy in the Hyaloperonospora arabidopsidis genome.</title>
        <authorList>
            <person name="Baxter L."/>
            <person name="Tripathy S."/>
            <person name="Ishaque N."/>
            <person name="Boot N."/>
            <person name="Cabral A."/>
            <person name="Kemen E."/>
            <person name="Thines M."/>
            <person name="Ah-Fong A."/>
            <person name="Anderson R."/>
            <person name="Badejoko W."/>
            <person name="Bittner-Eddy P."/>
            <person name="Boore J.L."/>
            <person name="Chibucos M.C."/>
            <person name="Coates M."/>
            <person name="Dehal P."/>
            <person name="Delehaunty K."/>
            <person name="Dong S."/>
            <person name="Downton P."/>
            <person name="Dumas B."/>
            <person name="Fabro G."/>
            <person name="Fronick C."/>
            <person name="Fuerstenberg S.I."/>
            <person name="Fulton L."/>
            <person name="Gaulin E."/>
            <person name="Govers F."/>
            <person name="Hughes L."/>
            <person name="Humphray S."/>
            <person name="Jiang R.H."/>
            <person name="Judelson H."/>
            <person name="Kamoun S."/>
            <person name="Kyung K."/>
            <person name="Meijer H."/>
            <person name="Minx P."/>
            <person name="Morris P."/>
            <person name="Nelson J."/>
            <person name="Phuntumart V."/>
            <person name="Qutob D."/>
            <person name="Rehmany A."/>
            <person name="Rougon-Cardoso A."/>
            <person name="Ryden P."/>
            <person name="Torto-Alalibo T."/>
            <person name="Studholme D."/>
            <person name="Wang Y."/>
            <person name="Win J."/>
            <person name="Wood J."/>
            <person name="Clifton S.W."/>
            <person name="Rogers J."/>
            <person name="Van den Ackerveken G."/>
            <person name="Jones J.D."/>
            <person name="McDowell J.M."/>
            <person name="Beynon J."/>
            <person name="Tyler B.M."/>
        </authorList>
    </citation>
    <scope>NUCLEOTIDE SEQUENCE [LARGE SCALE GENOMIC DNA]</scope>
    <source>
        <strain evidence="3">Emoy2</strain>
    </source>
</reference>
<dbReference type="EnsemblProtists" id="HpaT810648">
    <property type="protein sequence ID" value="HpaP810648"/>
    <property type="gene ID" value="HpaG810648"/>
</dbReference>
<dbReference type="AlphaFoldDB" id="M4BVV4"/>
<dbReference type="Proteomes" id="UP000011713">
    <property type="component" value="Unassembled WGS sequence"/>
</dbReference>
<dbReference type="EMBL" id="JH597987">
    <property type="status" value="NOT_ANNOTATED_CDS"/>
    <property type="molecule type" value="Genomic_DNA"/>
</dbReference>
<evidence type="ECO:0000313" key="2">
    <source>
        <dbReference type="EnsemblProtists" id="HpaP810648"/>
    </source>
</evidence>
<evidence type="ECO:0000313" key="3">
    <source>
        <dbReference type="Proteomes" id="UP000011713"/>
    </source>
</evidence>
<keyword evidence="1" id="KW-0732">Signal</keyword>
<dbReference type="VEuPathDB" id="FungiDB:HpaG810648"/>
<organism evidence="2 3">
    <name type="scientific">Hyaloperonospora arabidopsidis (strain Emoy2)</name>
    <name type="common">Downy mildew agent</name>
    <name type="synonym">Peronospora arabidopsidis</name>
    <dbReference type="NCBI Taxonomy" id="559515"/>
    <lineage>
        <taxon>Eukaryota</taxon>
        <taxon>Sar</taxon>
        <taxon>Stramenopiles</taxon>
        <taxon>Oomycota</taxon>
        <taxon>Peronosporomycetes</taxon>
        <taxon>Peronosporales</taxon>
        <taxon>Peronosporaceae</taxon>
        <taxon>Hyaloperonospora</taxon>
    </lineage>
</organism>
<evidence type="ECO:0008006" key="4">
    <source>
        <dbReference type="Google" id="ProtNLM"/>
    </source>
</evidence>